<dbReference type="InterPro" id="IPR036138">
    <property type="entry name" value="PBP_dimer_sf"/>
</dbReference>
<evidence type="ECO:0000259" key="1">
    <source>
        <dbReference type="Pfam" id="PF00905"/>
    </source>
</evidence>
<evidence type="ECO:0000313" key="3">
    <source>
        <dbReference type="Proteomes" id="UP000823485"/>
    </source>
</evidence>
<dbReference type="Proteomes" id="UP000823485">
    <property type="component" value="Unassembled WGS sequence"/>
</dbReference>
<protein>
    <submittedName>
        <fullName evidence="2">Cell division protein FtsI/penicillin-binding protein 2</fullName>
    </submittedName>
</protein>
<keyword evidence="3" id="KW-1185">Reference proteome</keyword>
<dbReference type="EMBL" id="JAFBFH010000028">
    <property type="protein sequence ID" value="MBM7716493.1"/>
    <property type="molecule type" value="Genomic_DNA"/>
</dbReference>
<dbReference type="RefSeq" id="WP_077110581.1">
    <property type="nucleotide sequence ID" value="NZ_JAFBFH010000028.1"/>
</dbReference>
<dbReference type="SUPFAM" id="SSF56601">
    <property type="entry name" value="beta-lactamase/transpeptidase-like"/>
    <property type="match status" value="1"/>
</dbReference>
<dbReference type="SUPFAM" id="SSF56519">
    <property type="entry name" value="Penicillin binding protein dimerisation domain"/>
    <property type="match status" value="1"/>
</dbReference>
<reference evidence="2 3" key="1">
    <citation type="submission" date="2021-01" db="EMBL/GenBank/DDBJ databases">
        <title>Genomic Encyclopedia of Type Strains, Phase IV (KMG-IV): sequencing the most valuable type-strain genomes for metagenomic binning, comparative biology and taxonomic classification.</title>
        <authorList>
            <person name="Goeker M."/>
        </authorList>
    </citation>
    <scope>NUCLEOTIDE SEQUENCE [LARGE SCALE GENOMIC DNA]</scope>
    <source>
        <strain evidence="2 3">DSM 105453</strain>
    </source>
</reference>
<sequence>MKKRILVIVMAIFFMFAVLLGRLMQIQLFQTEHFSKHRVNLIRESVKQRTLELVLDDGRGQFLDSEGSPLSFEKKTVLVLFPFIKTLDWKSGELAQILNIPQAELQKQVEYAEEPFVAGLEQPYILTGKQTEQIERLDVPGVFAVEKKFPAEKPLAAQLIGIYGENEEMFQERYPKKDRSNVKLGLTGLQKQFDEFLLPERESKLVYHVDGIGHPLFGIQVKYTGDGNPFYPLQVKTTIRRPYQEKIEDLLDLHHIKKGGAILLDVQTNEVLAAASRPHIDRKTPFSDEGSVNWMFKQLIPGSVFKTVVAAAAIEEGLVNKEELYNCNAGLRGEAASRQLGNLNFEDSFAQSCNITFAELAWKLVKEDPEKLEEYAEKMGAIGSVSWEDQLFQMEHFRQFDHDNGRVFANEESRRDRNYVFQTGIGQQEVRLTPVSVANMMATIARGGQKMAVKTASEIQYGNGTVMATFAEKKLKGRELSPYTAMQLQQLLRKVVTAQNGTGNVFQTLAYEVAGKSGTAETAREKDGEQLHHKWFAGYFPFNNPKYALVVVNLDVPSDEGGINMLFGDIVSMVYEENKAHSNLSTQ</sequence>
<proteinExistence type="predicted"/>
<dbReference type="Gene3D" id="3.40.710.10">
    <property type="entry name" value="DD-peptidase/beta-lactamase superfamily"/>
    <property type="match status" value="1"/>
</dbReference>
<dbReference type="GO" id="GO:0051301">
    <property type="term" value="P:cell division"/>
    <property type="evidence" value="ECO:0007669"/>
    <property type="project" value="UniProtKB-KW"/>
</dbReference>
<dbReference type="InterPro" id="IPR001460">
    <property type="entry name" value="PCN-bd_Tpept"/>
</dbReference>
<keyword evidence="2" id="KW-0131">Cell cycle</keyword>
<dbReference type="PANTHER" id="PTHR30627:SF24">
    <property type="entry name" value="PENICILLIN-BINDING PROTEIN 4B"/>
    <property type="match status" value="1"/>
</dbReference>
<gene>
    <name evidence="2" type="ORF">JOC94_003513</name>
</gene>
<name>A0ABS2RA20_9BACI</name>
<dbReference type="InterPro" id="IPR050515">
    <property type="entry name" value="Beta-lactam/transpept"/>
</dbReference>
<dbReference type="PANTHER" id="PTHR30627">
    <property type="entry name" value="PEPTIDOGLYCAN D,D-TRANSPEPTIDASE"/>
    <property type="match status" value="1"/>
</dbReference>
<accession>A0ABS2RA20</accession>
<feature type="domain" description="Penicillin-binding protein transpeptidase" evidence="1">
    <location>
        <begin position="259"/>
        <end position="557"/>
    </location>
</feature>
<keyword evidence="2" id="KW-0132">Cell division</keyword>
<dbReference type="Pfam" id="PF00905">
    <property type="entry name" value="Transpeptidase"/>
    <property type="match status" value="1"/>
</dbReference>
<dbReference type="InterPro" id="IPR012338">
    <property type="entry name" value="Beta-lactam/transpept-like"/>
</dbReference>
<comment type="caution">
    <text evidence="2">The sequence shown here is derived from an EMBL/GenBank/DDBJ whole genome shotgun (WGS) entry which is preliminary data.</text>
</comment>
<dbReference type="Gene3D" id="3.90.1310.10">
    <property type="entry name" value="Penicillin-binding protein 2a (Domain 2)"/>
    <property type="match status" value="1"/>
</dbReference>
<organism evidence="2 3">
    <name type="scientific">Siminovitchia thermophila</name>
    <dbReference type="NCBI Taxonomy" id="1245522"/>
    <lineage>
        <taxon>Bacteria</taxon>
        <taxon>Bacillati</taxon>
        <taxon>Bacillota</taxon>
        <taxon>Bacilli</taxon>
        <taxon>Bacillales</taxon>
        <taxon>Bacillaceae</taxon>
        <taxon>Siminovitchia</taxon>
    </lineage>
</organism>
<evidence type="ECO:0000313" key="2">
    <source>
        <dbReference type="EMBL" id="MBM7716493.1"/>
    </source>
</evidence>